<dbReference type="Proteomes" id="UP000183561">
    <property type="component" value="Unassembled WGS sequence"/>
</dbReference>
<feature type="region of interest" description="Disordered" evidence="1">
    <location>
        <begin position="73"/>
        <end position="111"/>
    </location>
</feature>
<accession>A0A1H4W851</accession>
<proteinExistence type="predicted"/>
<gene>
    <name evidence="3" type="ORF">SAMN04490239_5877</name>
</gene>
<dbReference type="EMBL" id="FNSV01000005">
    <property type="protein sequence ID" value="SEC89433.1"/>
    <property type="molecule type" value="Genomic_DNA"/>
</dbReference>
<name>A0A1H4W851_9NOCA</name>
<feature type="compositionally biased region" description="Pro residues" evidence="1">
    <location>
        <begin position="96"/>
        <end position="111"/>
    </location>
</feature>
<reference evidence="4" key="1">
    <citation type="submission" date="2016-10" db="EMBL/GenBank/DDBJ databases">
        <authorList>
            <person name="Varghese N."/>
            <person name="Submissions S."/>
        </authorList>
    </citation>
    <scope>NUCLEOTIDE SEQUENCE [LARGE SCALE GENOMIC DNA]</scope>
    <source>
        <strain evidence="4">DSM 44498</strain>
    </source>
</reference>
<keyword evidence="4" id="KW-1185">Reference proteome</keyword>
<dbReference type="AlphaFoldDB" id="A0A1H4W851"/>
<evidence type="ECO:0000256" key="2">
    <source>
        <dbReference type="SAM" id="SignalP"/>
    </source>
</evidence>
<keyword evidence="2" id="KW-0732">Signal</keyword>
<evidence type="ECO:0000313" key="4">
    <source>
        <dbReference type="Proteomes" id="UP000183561"/>
    </source>
</evidence>
<evidence type="ECO:0000313" key="3">
    <source>
        <dbReference type="EMBL" id="SEC89433.1"/>
    </source>
</evidence>
<dbReference type="RefSeq" id="WP_072947281.1">
    <property type="nucleotide sequence ID" value="NZ_CP070609.1"/>
</dbReference>
<feature type="signal peptide" evidence="2">
    <location>
        <begin position="1"/>
        <end position="36"/>
    </location>
</feature>
<sequence length="111" mass="11507">MNTTTKARTKSLLIRLAVAGSIVTLPAGLAAAPAVASVAAPAVASAAASTAPPGQDPCDPNNNWLLPPDQIQQQMNMCGNNGGQMQRDRNREQNNPPAPFRMSPPPMFGSS</sequence>
<organism evidence="3 4">
    <name type="scientific">Rhodococcus koreensis</name>
    <dbReference type="NCBI Taxonomy" id="99653"/>
    <lineage>
        <taxon>Bacteria</taxon>
        <taxon>Bacillati</taxon>
        <taxon>Actinomycetota</taxon>
        <taxon>Actinomycetes</taxon>
        <taxon>Mycobacteriales</taxon>
        <taxon>Nocardiaceae</taxon>
        <taxon>Rhodococcus</taxon>
    </lineage>
</organism>
<feature type="chain" id="PRO_5038704276" evidence="2">
    <location>
        <begin position="37"/>
        <end position="111"/>
    </location>
</feature>
<protein>
    <submittedName>
        <fullName evidence="3">Uncharacterized protein</fullName>
    </submittedName>
</protein>
<evidence type="ECO:0000256" key="1">
    <source>
        <dbReference type="SAM" id="MobiDB-lite"/>
    </source>
</evidence>